<dbReference type="SUPFAM" id="SSF55961">
    <property type="entry name" value="Bet v1-like"/>
    <property type="match status" value="1"/>
</dbReference>
<proteinExistence type="predicted"/>
<dbReference type="RefSeq" id="WP_284284997.1">
    <property type="nucleotide sequence ID" value="NZ_BSUJ01000001.1"/>
</dbReference>
<organism evidence="1 2">
    <name type="scientific">Arsenicicoccus piscis</name>
    <dbReference type="NCBI Taxonomy" id="673954"/>
    <lineage>
        <taxon>Bacteria</taxon>
        <taxon>Bacillati</taxon>
        <taxon>Actinomycetota</taxon>
        <taxon>Actinomycetes</taxon>
        <taxon>Micrococcales</taxon>
        <taxon>Intrasporangiaceae</taxon>
        <taxon>Arsenicicoccus</taxon>
    </lineage>
</organism>
<evidence type="ECO:0000313" key="1">
    <source>
        <dbReference type="EMBL" id="GMA21795.1"/>
    </source>
</evidence>
<name>A0ABQ6HW49_9MICO</name>
<reference evidence="2" key="1">
    <citation type="journal article" date="2019" name="Int. J. Syst. Evol. Microbiol.">
        <title>The Global Catalogue of Microorganisms (GCM) 10K type strain sequencing project: providing services to taxonomists for standard genome sequencing and annotation.</title>
        <authorList>
            <consortium name="The Broad Institute Genomics Platform"/>
            <consortium name="The Broad Institute Genome Sequencing Center for Infectious Disease"/>
            <person name="Wu L."/>
            <person name="Ma J."/>
        </authorList>
    </citation>
    <scope>NUCLEOTIDE SEQUENCE [LARGE SCALE GENOMIC DNA]</scope>
    <source>
        <strain evidence="2">NBRC 105830</strain>
    </source>
</reference>
<dbReference type="Proteomes" id="UP001157109">
    <property type="component" value="Unassembled WGS sequence"/>
</dbReference>
<dbReference type="InterPro" id="IPR019587">
    <property type="entry name" value="Polyketide_cyclase/dehydratase"/>
</dbReference>
<accession>A0ABQ6HW49</accession>
<comment type="caution">
    <text evidence="1">The sequence shown here is derived from an EMBL/GenBank/DDBJ whole genome shotgun (WGS) entry which is preliminary data.</text>
</comment>
<dbReference type="Pfam" id="PF10604">
    <property type="entry name" value="Polyketide_cyc2"/>
    <property type="match status" value="1"/>
</dbReference>
<sequence length="142" mass="15573">MRSAHIGVVVQRPVHEVYAFAREPDNLPRWASGLAGSEVRRVGAALVTDSPMGEVRFAFVAPNDLGVLNHDVTLPTGDVVTNPMRVVAHPDGSEVLFTVRQQDLTDEEFARDCATVERDLLRLKEILEAEGYGCEPPARPGR</sequence>
<dbReference type="Gene3D" id="3.30.530.20">
    <property type="match status" value="1"/>
</dbReference>
<gene>
    <name evidence="1" type="ORF">GCM10025862_38160</name>
</gene>
<evidence type="ECO:0008006" key="3">
    <source>
        <dbReference type="Google" id="ProtNLM"/>
    </source>
</evidence>
<evidence type="ECO:0000313" key="2">
    <source>
        <dbReference type="Proteomes" id="UP001157109"/>
    </source>
</evidence>
<keyword evidence="2" id="KW-1185">Reference proteome</keyword>
<dbReference type="InterPro" id="IPR023393">
    <property type="entry name" value="START-like_dom_sf"/>
</dbReference>
<dbReference type="EMBL" id="BSUJ01000001">
    <property type="protein sequence ID" value="GMA21795.1"/>
    <property type="molecule type" value="Genomic_DNA"/>
</dbReference>
<protein>
    <recommendedName>
        <fullName evidence="3">Polyketide cyclase</fullName>
    </recommendedName>
</protein>